<evidence type="ECO:0000313" key="1">
    <source>
        <dbReference type="EMBL" id="SVD91352.1"/>
    </source>
</evidence>
<organism evidence="1">
    <name type="scientific">marine metagenome</name>
    <dbReference type="NCBI Taxonomy" id="408172"/>
    <lineage>
        <taxon>unclassified sequences</taxon>
        <taxon>metagenomes</taxon>
        <taxon>ecological metagenomes</taxon>
    </lineage>
</organism>
<accession>A0A382Z792</accession>
<reference evidence="1" key="1">
    <citation type="submission" date="2018-05" db="EMBL/GenBank/DDBJ databases">
        <authorList>
            <person name="Lanie J.A."/>
            <person name="Ng W.-L."/>
            <person name="Kazmierczak K.M."/>
            <person name="Andrzejewski T.M."/>
            <person name="Davidsen T.M."/>
            <person name="Wayne K.J."/>
            <person name="Tettelin H."/>
            <person name="Glass J.I."/>
            <person name="Rusch D."/>
            <person name="Podicherti R."/>
            <person name="Tsui H.-C.T."/>
            <person name="Winkler M.E."/>
        </authorList>
    </citation>
    <scope>NUCLEOTIDE SEQUENCE</scope>
</reference>
<feature type="non-terminal residue" evidence="1">
    <location>
        <position position="151"/>
    </location>
</feature>
<sequence length="151" mass="16894">MNTTVAVDLRDLIPSDLPDGREIVADGLALGKKTVVGESLYCKEKGVKSEREWREIARGKGIPCTCMNIGLSTWDETREALQNIYEDALVRGVRPPDRFNLLAERRMGLPKNQRADAPQETGPCLWDDKDWWELTQTVPIQPEAADNMIGG</sequence>
<dbReference type="EMBL" id="UINC01181589">
    <property type="protein sequence ID" value="SVD91352.1"/>
    <property type="molecule type" value="Genomic_DNA"/>
</dbReference>
<proteinExistence type="predicted"/>
<protein>
    <submittedName>
        <fullName evidence="1">Uncharacterized protein</fullName>
    </submittedName>
</protein>
<dbReference type="AlphaFoldDB" id="A0A382Z792"/>
<name>A0A382Z792_9ZZZZ</name>
<gene>
    <name evidence="1" type="ORF">METZ01_LOCUS444206</name>
</gene>